<protein>
    <submittedName>
        <fullName evidence="1">Uncharacterized protein</fullName>
    </submittedName>
</protein>
<name>A0A6M3J618_9ZZZZ</name>
<gene>
    <name evidence="2" type="ORF">MM415A00721_0014</name>
    <name evidence="1" type="ORF">MM415B00395_0045</name>
</gene>
<proteinExistence type="predicted"/>
<dbReference type="AlphaFoldDB" id="A0A6M3J618"/>
<evidence type="ECO:0000313" key="2">
    <source>
        <dbReference type="EMBL" id="QJA80441.1"/>
    </source>
</evidence>
<evidence type="ECO:0000313" key="1">
    <source>
        <dbReference type="EMBL" id="QJA65499.1"/>
    </source>
</evidence>
<accession>A0A6M3J618</accession>
<reference evidence="1" key="1">
    <citation type="submission" date="2020-03" db="EMBL/GenBank/DDBJ databases">
        <title>The deep terrestrial virosphere.</title>
        <authorList>
            <person name="Holmfeldt K."/>
            <person name="Nilsson E."/>
            <person name="Simone D."/>
            <person name="Lopez-Fernandez M."/>
            <person name="Wu X."/>
            <person name="de Brujin I."/>
            <person name="Lundin D."/>
            <person name="Andersson A."/>
            <person name="Bertilsson S."/>
            <person name="Dopson M."/>
        </authorList>
    </citation>
    <scope>NUCLEOTIDE SEQUENCE</scope>
    <source>
        <strain evidence="2">MM415A00721</strain>
        <strain evidence="1">MM415B00395</strain>
    </source>
</reference>
<dbReference type="EMBL" id="MT142422">
    <property type="protein sequence ID" value="QJA80441.1"/>
    <property type="molecule type" value="Genomic_DNA"/>
</dbReference>
<sequence length="227" mass="23931">MPSDTPHVLYGAQQNYKRLYYSEELAALKVPVTLQAGYGVLKMGTALAKNLSASGGIGKLVPYNPTTFTGAEVHPGRAYLVATTGTTDSFVYVSKDDSYKFAVDDDVVINDDTTAAESLGAITAIDRTTYPHMAKITFTTAIGGTAFTTGRFAYLCLEAGDSSNNYSDCVGILEKSVDTGTGVNAKGALATLIIGNCILYTGMLTNVDSAAKTDISAGTFGNYTYIR</sequence>
<dbReference type="EMBL" id="MT141539">
    <property type="protein sequence ID" value="QJA65499.1"/>
    <property type="molecule type" value="Genomic_DNA"/>
</dbReference>
<organism evidence="1">
    <name type="scientific">viral metagenome</name>
    <dbReference type="NCBI Taxonomy" id="1070528"/>
    <lineage>
        <taxon>unclassified sequences</taxon>
        <taxon>metagenomes</taxon>
        <taxon>organismal metagenomes</taxon>
    </lineage>
</organism>